<evidence type="ECO:0000256" key="1">
    <source>
        <dbReference type="SAM" id="Phobius"/>
    </source>
</evidence>
<dbReference type="AlphaFoldDB" id="A0A7W7GJQ0"/>
<feature type="transmembrane region" description="Helical" evidence="1">
    <location>
        <begin position="107"/>
        <end position="124"/>
    </location>
</feature>
<feature type="chain" id="PRO_5038568867" evidence="2">
    <location>
        <begin position="32"/>
        <end position="131"/>
    </location>
</feature>
<keyword evidence="1" id="KW-0472">Membrane</keyword>
<feature type="transmembrane region" description="Helical" evidence="1">
    <location>
        <begin position="76"/>
        <end position="95"/>
    </location>
</feature>
<keyword evidence="4" id="KW-1185">Reference proteome</keyword>
<keyword evidence="1" id="KW-1133">Transmembrane helix</keyword>
<protein>
    <submittedName>
        <fullName evidence="3">Riboflavin biosynthesis pyrimidine reductase</fullName>
    </submittedName>
</protein>
<feature type="signal peptide" evidence="2">
    <location>
        <begin position="1"/>
        <end position="31"/>
    </location>
</feature>
<accession>A0A7W7GJQ0</accession>
<dbReference type="RefSeq" id="WP_184911679.1">
    <property type="nucleotide sequence ID" value="NZ_JACHMS010000001.1"/>
</dbReference>
<name>A0A7W7GJQ0_9ACTN</name>
<sequence length="131" mass="13524">MRYARLAKGAVTVTAATAVCHTLMTAGYAWAGAKAATGEATIFAGAFEWLVTTAGSWALMPLLLGAGMRAMRERGNTTLMVGGGLLWALLSLSLVDEIDRPDGSMPLPFLVFYVLAGTGLAGAGDRTARSG</sequence>
<keyword evidence="2" id="KW-0732">Signal</keyword>
<evidence type="ECO:0000313" key="3">
    <source>
        <dbReference type="EMBL" id="MBB4715459.1"/>
    </source>
</evidence>
<dbReference type="GeneID" id="95797312"/>
<gene>
    <name evidence="3" type="ORF">BJ965_005341</name>
</gene>
<dbReference type="Proteomes" id="UP000565089">
    <property type="component" value="Unassembled WGS sequence"/>
</dbReference>
<dbReference type="EMBL" id="JACHMS010000001">
    <property type="protein sequence ID" value="MBB4715459.1"/>
    <property type="molecule type" value="Genomic_DNA"/>
</dbReference>
<feature type="transmembrane region" description="Helical" evidence="1">
    <location>
        <begin position="41"/>
        <end position="64"/>
    </location>
</feature>
<evidence type="ECO:0000256" key="2">
    <source>
        <dbReference type="SAM" id="SignalP"/>
    </source>
</evidence>
<proteinExistence type="predicted"/>
<comment type="caution">
    <text evidence="3">The sequence shown here is derived from an EMBL/GenBank/DDBJ whole genome shotgun (WGS) entry which is preliminary data.</text>
</comment>
<evidence type="ECO:0000313" key="4">
    <source>
        <dbReference type="Proteomes" id="UP000565089"/>
    </source>
</evidence>
<reference evidence="3 4" key="1">
    <citation type="submission" date="2020-08" db="EMBL/GenBank/DDBJ databases">
        <title>Sequencing the genomes of 1000 actinobacteria strains.</title>
        <authorList>
            <person name="Klenk H.-P."/>
        </authorList>
    </citation>
    <scope>NUCLEOTIDE SEQUENCE [LARGE SCALE GENOMIC DNA]</scope>
    <source>
        <strain evidence="3 4">DSM 40483</strain>
    </source>
</reference>
<keyword evidence="1" id="KW-0812">Transmembrane</keyword>
<organism evidence="3 4">
    <name type="scientific">Streptomyces luteogriseus</name>
    <dbReference type="NCBI Taxonomy" id="68233"/>
    <lineage>
        <taxon>Bacteria</taxon>
        <taxon>Bacillati</taxon>
        <taxon>Actinomycetota</taxon>
        <taxon>Actinomycetes</taxon>
        <taxon>Kitasatosporales</taxon>
        <taxon>Streptomycetaceae</taxon>
        <taxon>Streptomyces</taxon>
    </lineage>
</organism>